<protein>
    <recommendedName>
        <fullName evidence="4">Tetratricopeptide repeat protein</fullName>
    </recommendedName>
</protein>
<dbReference type="InterPro" id="IPR011990">
    <property type="entry name" value="TPR-like_helical_dom_sf"/>
</dbReference>
<dbReference type="Gene3D" id="1.25.40.10">
    <property type="entry name" value="Tetratricopeptide repeat domain"/>
    <property type="match status" value="1"/>
</dbReference>
<reference evidence="3" key="1">
    <citation type="submission" date="2010-04" db="EMBL/GenBank/DDBJ databases">
        <title>Complete genome sequence of Nitrosococcus halophilus Nc4, a salt-adapted, aerobic obligate ammonia-oxidizing sulfur purple bacterium.</title>
        <authorList>
            <consortium name="US DOE Joint Genome Institute"/>
            <person name="Campbell M.A."/>
            <person name="Malfatti S.A."/>
            <person name="Chain P.S.G."/>
            <person name="Heidelberg J.F."/>
            <person name="Ward B.B."/>
            <person name="Klotz M.G."/>
        </authorList>
    </citation>
    <scope>NUCLEOTIDE SEQUENCE [LARGE SCALE GENOMIC DNA]</scope>
    <source>
        <strain evidence="3">Nc4</strain>
    </source>
</reference>
<dbReference type="HOGENOM" id="CLU_1254836_0_0_6"/>
<dbReference type="RefSeq" id="WP_013033724.1">
    <property type="nucleotide sequence ID" value="NC_013960.1"/>
</dbReference>
<feature type="compositionally biased region" description="Basic residues" evidence="1">
    <location>
        <begin position="8"/>
        <end position="25"/>
    </location>
</feature>
<evidence type="ECO:0008006" key="4">
    <source>
        <dbReference type="Google" id="ProtNLM"/>
    </source>
</evidence>
<dbReference type="STRING" id="472759.Nhal_2801"/>
<sequence length="220" mass="26053">MTRDEKRRQKKLAKKAAKRKTKPAGRRHEPLARGSEPLQIISYEITDEPMPGPAYERLPKSVKDQLDRIYHEVLLQKPKEAIAILQPLIEQYPDVPQLYNCLHSAYQVLGDRGNAQRMLKETLERFPDYLFGRIAYATDCLQQGEPEKVPEIFDGHYELKLLYPKRKLFHISEVRGFYSVMAWYFHTQGETSRAETYYELMRQLDPDHRNTRFIKRLLYP</sequence>
<proteinExistence type="predicted"/>
<evidence type="ECO:0000256" key="1">
    <source>
        <dbReference type="SAM" id="MobiDB-lite"/>
    </source>
</evidence>
<feature type="region of interest" description="Disordered" evidence="1">
    <location>
        <begin position="1"/>
        <end position="36"/>
    </location>
</feature>
<evidence type="ECO:0000313" key="2">
    <source>
        <dbReference type="EMBL" id="ADE15867.1"/>
    </source>
</evidence>
<accession>D5BXV6</accession>
<dbReference type="KEGG" id="nhl:Nhal_2801"/>
<organism evidence="2 3">
    <name type="scientific">Nitrosococcus halophilus (strain Nc4)</name>
    <dbReference type="NCBI Taxonomy" id="472759"/>
    <lineage>
        <taxon>Bacteria</taxon>
        <taxon>Pseudomonadati</taxon>
        <taxon>Pseudomonadota</taxon>
        <taxon>Gammaproteobacteria</taxon>
        <taxon>Chromatiales</taxon>
        <taxon>Chromatiaceae</taxon>
        <taxon>Nitrosococcus</taxon>
    </lineage>
</organism>
<dbReference type="Proteomes" id="UP000001844">
    <property type="component" value="Chromosome"/>
</dbReference>
<dbReference type="OrthoDB" id="5751246at2"/>
<dbReference type="AlphaFoldDB" id="D5BXV6"/>
<dbReference type="EMBL" id="CP001798">
    <property type="protein sequence ID" value="ADE15867.1"/>
    <property type="molecule type" value="Genomic_DNA"/>
</dbReference>
<dbReference type="SUPFAM" id="SSF48452">
    <property type="entry name" value="TPR-like"/>
    <property type="match status" value="1"/>
</dbReference>
<evidence type="ECO:0000313" key="3">
    <source>
        <dbReference type="Proteomes" id="UP000001844"/>
    </source>
</evidence>
<dbReference type="eggNOG" id="COG4783">
    <property type="taxonomic scope" value="Bacteria"/>
</dbReference>
<gene>
    <name evidence="2" type="ordered locus">Nhal_2801</name>
</gene>
<keyword evidence="3" id="KW-1185">Reference proteome</keyword>
<name>D5BXV6_NITHN</name>